<keyword evidence="5 8" id="KW-1133">Transmembrane helix</keyword>
<dbReference type="Pfam" id="PF01529">
    <property type="entry name" value="DHHC"/>
    <property type="match status" value="1"/>
</dbReference>
<keyword evidence="6 8" id="KW-0472">Membrane</keyword>
<proteinExistence type="inferred from homology"/>
<dbReference type="Proteomes" id="UP000256970">
    <property type="component" value="Unassembled WGS sequence"/>
</dbReference>
<sequence length="320" mass="35444">MTVFEGSLVQPSSNRAAGSMPAIWQRFTATVCSVLLVFVFLYYVDVAYVILPWYSFTVPGMLHLMLLSASTGLALRCYFLCMFTDPGRVPPGWQPDAEQQAAVQEVKKSDGGARYCKKCNQYKPPRSHHCRVCERCVLRMDHHCPWVNNCIGHANYRSFFLLLVYCSAALIHSTLLLLGHALHLVSSSANSRVVRVGPRATPHTFEEDPDSHVLWHIGLQTFAFAVALPTTIAVVMLLVWHIRMVAANKTTIEHAEGITAQIKAGGLGADKQRHPYNLGCVHNGLQVLGDEPVLWWLPRSSATPGGLAYPTFLDSRALGF</sequence>
<evidence type="ECO:0000256" key="4">
    <source>
        <dbReference type="ARBA" id="ARBA00022692"/>
    </source>
</evidence>
<evidence type="ECO:0000256" key="1">
    <source>
        <dbReference type="ARBA" id="ARBA00004141"/>
    </source>
</evidence>
<evidence type="ECO:0000256" key="3">
    <source>
        <dbReference type="ARBA" id="ARBA00022679"/>
    </source>
</evidence>
<evidence type="ECO:0000256" key="5">
    <source>
        <dbReference type="ARBA" id="ARBA00022989"/>
    </source>
</evidence>
<evidence type="ECO:0000256" key="6">
    <source>
        <dbReference type="ARBA" id="ARBA00023136"/>
    </source>
</evidence>
<dbReference type="InterPro" id="IPR039859">
    <property type="entry name" value="PFA4/ZDH16/20/ERF2-like"/>
</dbReference>
<comment type="catalytic activity">
    <reaction evidence="8">
        <text>L-cysteinyl-[protein] + hexadecanoyl-CoA = S-hexadecanoyl-L-cysteinyl-[protein] + CoA</text>
        <dbReference type="Rhea" id="RHEA:36683"/>
        <dbReference type="Rhea" id="RHEA-COMP:10131"/>
        <dbReference type="Rhea" id="RHEA-COMP:11032"/>
        <dbReference type="ChEBI" id="CHEBI:29950"/>
        <dbReference type="ChEBI" id="CHEBI:57287"/>
        <dbReference type="ChEBI" id="CHEBI:57379"/>
        <dbReference type="ChEBI" id="CHEBI:74151"/>
        <dbReference type="EC" id="2.3.1.225"/>
    </reaction>
</comment>
<dbReference type="InterPro" id="IPR001594">
    <property type="entry name" value="Palmitoyltrfase_DHHC"/>
</dbReference>
<name>A0A383WCU4_TETOB</name>
<feature type="transmembrane region" description="Helical" evidence="8">
    <location>
        <begin position="56"/>
        <end position="79"/>
    </location>
</feature>
<comment type="domain">
    <text evidence="8">The DHHC domain is required for palmitoyltransferase activity.</text>
</comment>
<keyword evidence="11" id="KW-1185">Reference proteome</keyword>
<dbReference type="EMBL" id="FNXT01001234">
    <property type="protein sequence ID" value="SZX75445.1"/>
    <property type="molecule type" value="Genomic_DNA"/>
</dbReference>
<comment type="similarity">
    <text evidence="2 8">Belongs to the DHHC palmitoyltransferase family.</text>
</comment>
<dbReference type="GO" id="GO:0016020">
    <property type="term" value="C:membrane"/>
    <property type="evidence" value="ECO:0007669"/>
    <property type="project" value="UniProtKB-SubCell"/>
</dbReference>
<feature type="transmembrane region" description="Helical" evidence="8">
    <location>
        <begin position="23"/>
        <end position="44"/>
    </location>
</feature>
<accession>A0A383WCU4</accession>
<dbReference type="PANTHER" id="PTHR12246">
    <property type="entry name" value="PALMITOYLTRANSFERASE ZDHHC16"/>
    <property type="match status" value="1"/>
</dbReference>
<keyword evidence="3 8" id="KW-0808">Transferase</keyword>
<feature type="transmembrane region" description="Helical" evidence="8">
    <location>
        <begin position="213"/>
        <end position="240"/>
    </location>
</feature>
<keyword evidence="7 8" id="KW-0012">Acyltransferase</keyword>
<reference evidence="10 11" key="1">
    <citation type="submission" date="2016-10" db="EMBL/GenBank/DDBJ databases">
        <authorList>
            <person name="Cai Z."/>
        </authorList>
    </citation>
    <scope>NUCLEOTIDE SEQUENCE [LARGE SCALE GENOMIC DNA]</scope>
</reference>
<evidence type="ECO:0000256" key="7">
    <source>
        <dbReference type="ARBA" id="ARBA00023315"/>
    </source>
</evidence>
<protein>
    <recommendedName>
        <fullName evidence="8">S-acyltransferase</fullName>
        <ecNumber evidence="8">2.3.1.225</ecNumber>
    </recommendedName>
    <alternativeName>
        <fullName evidence="8">Palmitoyltransferase</fullName>
    </alternativeName>
</protein>
<dbReference type="GO" id="GO:0019706">
    <property type="term" value="F:protein-cysteine S-palmitoyltransferase activity"/>
    <property type="evidence" value="ECO:0007669"/>
    <property type="project" value="UniProtKB-EC"/>
</dbReference>
<dbReference type="EC" id="2.3.1.225" evidence="8"/>
<dbReference type="STRING" id="3088.A0A383WCU4"/>
<evidence type="ECO:0000313" key="11">
    <source>
        <dbReference type="Proteomes" id="UP000256970"/>
    </source>
</evidence>
<feature type="transmembrane region" description="Helical" evidence="8">
    <location>
        <begin position="159"/>
        <end position="182"/>
    </location>
</feature>
<evidence type="ECO:0000313" key="10">
    <source>
        <dbReference type="EMBL" id="SZX75445.1"/>
    </source>
</evidence>
<evidence type="ECO:0000256" key="2">
    <source>
        <dbReference type="ARBA" id="ARBA00008574"/>
    </source>
</evidence>
<dbReference type="AlphaFoldDB" id="A0A383WCU4"/>
<comment type="subcellular location">
    <subcellularLocation>
        <location evidence="1">Membrane</location>
        <topology evidence="1">Multi-pass membrane protein</topology>
    </subcellularLocation>
</comment>
<evidence type="ECO:0000259" key="9">
    <source>
        <dbReference type="Pfam" id="PF01529"/>
    </source>
</evidence>
<feature type="domain" description="Palmitoyltransferase DHHC" evidence="9">
    <location>
        <begin position="112"/>
        <end position="256"/>
    </location>
</feature>
<organism evidence="10 11">
    <name type="scientific">Tetradesmus obliquus</name>
    <name type="common">Green alga</name>
    <name type="synonym">Acutodesmus obliquus</name>
    <dbReference type="NCBI Taxonomy" id="3088"/>
    <lineage>
        <taxon>Eukaryota</taxon>
        <taxon>Viridiplantae</taxon>
        <taxon>Chlorophyta</taxon>
        <taxon>core chlorophytes</taxon>
        <taxon>Chlorophyceae</taxon>
        <taxon>CS clade</taxon>
        <taxon>Sphaeropleales</taxon>
        <taxon>Scenedesmaceae</taxon>
        <taxon>Tetradesmus</taxon>
    </lineage>
</organism>
<keyword evidence="4 8" id="KW-0812">Transmembrane</keyword>
<evidence type="ECO:0000256" key="8">
    <source>
        <dbReference type="RuleBase" id="RU079119"/>
    </source>
</evidence>
<dbReference type="PROSITE" id="PS50216">
    <property type="entry name" value="DHHC"/>
    <property type="match status" value="1"/>
</dbReference>
<gene>
    <name evidence="10" type="ORF">BQ4739_LOCUS15737</name>
</gene>